<evidence type="ECO:0000256" key="1">
    <source>
        <dbReference type="ARBA" id="ARBA00004202"/>
    </source>
</evidence>
<evidence type="ECO:0000259" key="8">
    <source>
        <dbReference type="PROSITE" id="PS50893"/>
    </source>
</evidence>
<dbReference type="SMART" id="SM00382">
    <property type="entry name" value="AAA"/>
    <property type="match status" value="1"/>
</dbReference>
<dbReference type="PANTHER" id="PTHR43297">
    <property type="entry name" value="OLIGOPEPTIDE TRANSPORT ATP-BINDING PROTEIN APPD"/>
    <property type="match status" value="1"/>
</dbReference>
<evidence type="ECO:0000256" key="2">
    <source>
        <dbReference type="ARBA" id="ARBA00005417"/>
    </source>
</evidence>
<dbReference type="AlphaFoldDB" id="A0A269TIA6"/>
<dbReference type="RefSeq" id="WP_095335004.1">
    <property type="nucleotide sequence ID" value="NZ_NQNY01000012.1"/>
</dbReference>
<keyword evidence="5" id="KW-0547">Nucleotide-binding</keyword>
<evidence type="ECO:0000313" key="9">
    <source>
        <dbReference type="EMBL" id="PAK21131.1"/>
    </source>
</evidence>
<evidence type="ECO:0000256" key="4">
    <source>
        <dbReference type="ARBA" id="ARBA00022475"/>
    </source>
</evidence>
<dbReference type="InterPro" id="IPR013563">
    <property type="entry name" value="Oligopep_ABC_C"/>
</dbReference>
<dbReference type="PROSITE" id="PS50893">
    <property type="entry name" value="ABC_TRANSPORTER_2"/>
    <property type="match status" value="1"/>
</dbReference>
<comment type="caution">
    <text evidence="9">The sequence shown here is derived from an EMBL/GenBank/DDBJ whole genome shotgun (WGS) entry which is preliminary data.</text>
</comment>
<keyword evidence="3" id="KW-0813">Transport</keyword>
<dbReference type="InterPro" id="IPR027417">
    <property type="entry name" value="P-loop_NTPase"/>
</dbReference>
<keyword evidence="4" id="KW-1003">Cell membrane</keyword>
<feature type="domain" description="ABC transporter" evidence="8">
    <location>
        <begin position="67"/>
        <end position="322"/>
    </location>
</feature>
<keyword evidence="6 9" id="KW-0067">ATP-binding</keyword>
<dbReference type="FunFam" id="3.40.50.300:FF:000016">
    <property type="entry name" value="Oligopeptide ABC transporter ATP-binding component"/>
    <property type="match status" value="1"/>
</dbReference>
<evidence type="ECO:0000256" key="3">
    <source>
        <dbReference type="ARBA" id="ARBA00022448"/>
    </source>
</evidence>
<evidence type="ECO:0000256" key="5">
    <source>
        <dbReference type="ARBA" id="ARBA00022741"/>
    </source>
</evidence>
<keyword evidence="7" id="KW-0472">Membrane</keyword>
<comment type="similarity">
    <text evidence="2">Belongs to the ABC transporter superfamily.</text>
</comment>
<sequence length="409" mass="46097">MVNQEQNKDQVSQTKVKKETTKLAGLKQKLNKITQVNLKSEAPQVVSSEPQDNLNWKDATTKSNLLLDVQDLWISFKKGRNRLINIIRGVDISVDKAQIVGLVGESGSGKSVSSKSLLNINEGAIVSAKKMSLAKLDMLPLLKTKKDSQWSKIRGHQIGYIPQDPLTSLNPTRKIGKQLLDAIKHDKSFKTKKEKIDYLINLLKSFGIRDAEKRFYSYPHALSGGQKQRIVIAMVVAMKPKLIIADEPTTALDPTVQASVLALFEQIRKDYNISIIFISHNISVVAKFCDYIYVMYAGRIVEKAPKNVLFTNPRHPYTWALLQSIPEDKEKSLYNIKGTPPDMANLHVGDPFAPRNDYAMAIDFKKEAPLFKVASKHYAATWLLHPDAPQVDIPEKLKERLEVLKKVFQ</sequence>
<dbReference type="Gene3D" id="3.40.50.300">
    <property type="entry name" value="P-loop containing nucleotide triphosphate hydrolases"/>
    <property type="match status" value="1"/>
</dbReference>
<evidence type="ECO:0000313" key="10">
    <source>
        <dbReference type="Proteomes" id="UP000216943"/>
    </source>
</evidence>
<dbReference type="OrthoDB" id="9806285at2"/>
<dbReference type="GO" id="GO:0005524">
    <property type="term" value="F:ATP binding"/>
    <property type="evidence" value="ECO:0007669"/>
    <property type="project" value="UniProtKB-KW"/>
</dbReference>
<evidence type="ECO:0000256" key="7">
    <source>
        <dbReference type="ARBA" id="ARBA00023136"/>
    </source>
</evidence>
<dbReference type="InterPro" id="IPR050388">
    <property type="entry name" value="ABC_Ni/Peptide_Import"/>
</dbReference>
<name>A0A269TIA6_9BACT</name>
<protein>
    <submittedName>
        <fullName evidence="9">Peptide ABC transporter ATP-binding protein</fullName>
    </submittedName>
</protein>
<comment type="subcellular location">
    <subcellularLocation>
        <location evidence="1">Cell membrane</location>
        <topology evidence="1">Peripheral membrane protein</topology>
    </subcellularLocation>
</comment>
<dbReference type="GO" id="GO:0015833">
    <property type="term" value="P:peptide transport"/>
    <property type="evidence" value="ECO:0007669"/>
    <property type="project" value="InterPro"/>
</dbReference>
<dbReference type="GO" id="GO:0005886">
    <property type="term" value="C:plasma membrane"/>
    <property type="evidence" value="ECO:0007669"/>
    <property type="project" value="UniProtKB-SubCell"/>
</dbReference>
<dbReference type="NCBIfam" id="TIGR01727">
    <property type="entry name" value="oligo_HPY"/>
    <property type="match status" value="1"/>
</dbReference>
<dbReference type="InterPro" id="IPR003593">
    <property type="entry name" value="AAA+_ATPase"/>
</dbReference>
<dbReference type="InterPro" id="IPR017871">
    <property type="entry name" value="ABC_transporter-like_CS"/>
</dbReference>
<dbReference type="InterPro" id="IPR003439">
    <property type="entry name" value="ABC_transporter-like_ATP-bd"/>
</dbReference>
<dbReference type="Pfam" id="PF00005">
    <property type="entry name" value="ABC_tran"/>
    <property type="match status" value="1"/>
</dbReference>
<dbReference type="Proteomes" id="UP000216943">
    <property type="component" value="Unassembled WGS sequence"/>
</dbReference>
<accession>A0A269TIA6</accession>
<evidence type="ECO:0000256" key="6">
    <source>
        <dbReference type="ARBA" id="ARBA00022840"/>
    </source>
</evidence>
<reference evidence="10" key="1">
    <citation type="submission" date="2017-08" db="EMBL/GenBank/DDBJ databases">
        <authorList>
            <person name="Alvarez-Ponce D."/>
            <person name="Weitzman C.L."/>
            <person name="Tillett R.L."/>
            <person name="Sandmeier F.C."/>
            <person name="Tracy C.R."/>
        </authorList>
    </citation>
    <scope>NUCLEOTIDE SEQUENCE [LARGE SCALE GENOMIC DNA]</scope>
    <source>
        <strain evidence="10">723</strain>
    </source>
</reference>
<dbReference type="SUPFAM" id="SSF52540">
    <property type="entry name" value="P-loop containing nucleoside triphosphate hydrolases"/>
    <property type="match status" value="1"/>
</dbReference>
<proteinExistence type="inferred from homology"/>
<dbReference type="PANTHER" id="PTHR43297:SF2">
    <property type="entry name" value="DIPEPTIDE TRANSPORT ATP-BINDING PROTEIN DPPD"/>
    <property type="match status" value="1"/>
</dbReference>
<gene>
    <name evidence="9" type="ORF">CJJ23_03645</name>
</gene>
<dbReference type="Pfam" id="PF08352">
    <property type="entry name" value="oligo_HPY"/>
    <property type="match status" value="1"/>
</dbReference>
<dbReference type="EMBL" id="NQNY01000012">
    <property type="protein sequence ID" value="PAK21131.1"/>
    <property type="molecule type" value="Genomic_DNA"/>
</dbReference>
<dbReference type="PROSITE" id="PS00211">
    <property type="entry name" value="ABC_TRANSPORTER_1"/>
    <property type="match status" value="1"/>
</dbReference>
<dbReference type="CDD" id="cd03257">
    <property type="entry name" value="ABC_NikE_OppD_transporters"/>
    <property type="match status" value="1"/>
</dbReference>
<organism evidence="9 10">
    <name type="scientific">Mycoplasmopsis agassizii</name>
    <dbReference type="NCBI Taxonomy" id="33922"/>
    <lineage>
        <taxon>Bacteria</taxon>
        <taxon>Bacillati</taxon>
        <taxon>Mycoplasmatota</taxon>
        <taxon>Mycoplasmoidales</taxon>
        <taxon>Metamycoplasmataceae</taxon>
        <taxon>Mycoplasmopsis</taxon>
    </lineage>
</organism>
<dbReference type="GO" id="GO:0016887">
    <property type="term" value="F:ATP hydrolysis activity"/>
    <property type="evidence" value="ECO:0007669"/>
    <property type="project" value="InterPro"/>
</dbReference>